<gene>
    <name evidence="1" type="ORF">ETB97_000268</name>
</gene>
<organism evidence="1 2">
    <name type="scientific">Petromyces alliaceus</name>
    <name type="common">Aspergillus alliaceus</name>
    <dbReference type="NCBI Taxonomy" id="209559"/>
    <lineage>
        <taxon>Eukaryota</taxon>
        <taxon>Fungi</taxon>
        <taxon>Dikarya</taxon>
        <taxon>Ascomycota</taxon>
        <taxon>Pezizomycotina</taxon>
        <taxon>Eurotiomycetes</taxon>
        <taxon>Eurotiomycetidae</taxon>
        <taxon>Eurotiales</taxon>
        <taxon>Aspergillaceae</taxon>
        <taxon>Aspergillus</taxon>
        <taxon>Aspergillus subgen. Circumdati</taxon>
    </lineage>
</organism>
<name>A0A8H6E6M0_PETAA</name>
<dbReference type="AlphaFoldDB" id="A0A8H6E6M0"/>
<dbReference type="EMBL" id="SPNV01000100">
    <property type="protein sequence ID" value="KAF5861389.1"/>
    <property type="molecule type" value="Genomic_DNA"/>
</dbReference>
<evidence type="ECO:0000313" key="2">
    <source>
        <dbReference type="Proteomes" id="UP000541154"/>
    </source>
</evidence>
<reference evidence="1 2" key="1">
    <citation type="submission" date="2019-04" db="EMBL/GenBank/DDBJ databases">
        <title>Aspergillus burnettii sp. nov., novel species from soil in southeast Queensland.</title>
        <authorList>
            <person name="Gilchrist C.L.M."/>
            <person name="Pitt J.I."/>
            <person name="Lange L."/>
            <person name="Lacey H.J."/>
            <person name="Vuong D."/>
            <person name="Midgley D.J."/>
            <person name="Greenfield P."/>
            <person name="Bradbury M."/>
            <person name="Lacey E."/>
            <person name="Busk P.K."/>
            <person name="Pilgaard B."/>
            <person name="Chooi Y.H."/>
            <person name="Piggott A.M."/>
        </authorList>
    </citation>
    <scope>NUCLEOTIDE SEQUENCE [LARGE SCALE GENOMIC DNA]</scope>
    <source>
        <strain evidence="1 2">FRR 5400</strain>
    </source>
</reference>
<sequence length="125" mass="13920">MKNASSSHLSTLIELRETRSLPLLNPPRAPSQIRLSVQGHSHISPPGPNAARTHTIETPHNFAAHNAIVLKMPHAVDDSILPPDPTRAIFRVPRDKSTLQLTCMFPYSLLPRDPLNSGVMRLHRF</sequence>
<protein>
    <submittedName>
        <fullName evidence="1">Uncharacterized protein</fullName>
    </submittedName>
</protein>
<dbReference type="Proteomes" id="UP000541154">
    <property type="component" value="Unassembled WGS sequence"/>
</dbReference>
<comment type="caution">
    <text evidence="1">The sequence shown here is derived from an EMBL/GenBank/DDBJ whole genome shotgun (WGS) entry which is preliminary data.</text>
</comment>
<evidence type="ECO:0000313" key="1">
    <source>
        <dbReference type="EMBL" id="KAF5861389.1"/>
    </source>
</evidence>
<accession>A0A8H6E6M0</accession>
<proteinExistence type="predicted"/>
<keyword evidence="2" id="KW-1185">Reference proteome</keyword>